<reference evidence="2" key="1">
    <citation type="submission" date="2025-08" db="UniProtKB">
        <authorList>
            <consortium name="RefSeq"/>
        </authorList>
    </citation>
    <scope>IDENTIFICATION</scope>
</reference>
<evidence type="ECO:0000313" key="1">
    <source>
        <dbReference type="Proteomes" id="UP000079169"/>
    </source>
</evidence>
<dbReference type="AlphaFoldDB" id="A0A3Q0JAX2"/>
<dbReference type="Proteomes" id="UP000079169">
    <property type="component" value="Unplaced"/>
</dbReference>
<evidence type="ECO:0000313" key="2">
    <source>
        <dbReference type="RefSeq" id="XP_026685594.1"/>
    </source>
</evidence>
<dbReference type="KEGG" id="dci:113470972"/>
<organism evidence="1 2">
    <name type="scientific">Diaphorina citri</name>
    <name type="common">Asian citrus psyllid</name>
    <dbReference type="NCBI Taxonomy" id="121845"/>
    <lineage>
        <taxon>Eukaryota</taxon>
        <taxon>Metazoa</taxon>
        <taxon>Ecdysozoa</taxon>
        <taxon>Arthropoda</taxon>
        <taxon>Hexapoda</taxon>
        <taxon>Insecta</taxon>
        <taxon>Pterygota</taxon>
        <taxon>Neoptera</taxon>
        <taxon>Paraneoptera</taxon>
        <taxon>Hemiptera</taxon>
        <taxon>Sternorrhyncha</taxon>
        <taxon>Psylloidea</taxon>
        <taxon>Psyllidae</taxon>
        <taxon>Diaphorininae</taxon>
        <taxon>Diaphorina</taxon>
    </lineage>
</organism>
<protein>
    <submittedName>
        <fullName evidence="2">Uncharacterized protein LOC113470972</fullName>
    </submittedName>
</protein>
<sequence>MSSRNNWSTPRGVTISEILDALEADELIPDGTERILFLTPPVEDGNNTDIDIDLSDDEHEGNLNHLGSKLSSAECELRLNYTDGEFGGMSSTDDIIDRPITALFSSHGTIERMDQGEKNCPSKYLVL</sequence>
<name>A0A3Q0JAX2_DIACI</name>
<keyword evidence="1" id="KW-1185">Reference proteome</keyword>
<accession>A0A3Q0JAX2</accession>
<dbReference type="RefSeq" id="XP_026685594.1">
    <property type="nucleotide sequence ID" value="XM_026829793.1"/>
</dbReference>
<gene>
    <name evidence="2" type="primary">LOC113470972</name>
</gene>
<proteinExistence type="predicted"/>
<dbReference type="GeneID" id="113470972"/>
<dbReference type="PaxDb" id="121845-A0A3Q0JAX2"/>